<sequence length="196" mass="22351">MQLQGLSPRLVNDREDLTLTSSLDPVQLDSIKAQLEEIFLALEALAGVDEQAILTAATQLEMQPTMLERVALWQRQQRLSENAGIVETERLDVEDLRSLTLIICQLAKQNQELIRRAVALLEQLTEEQREIQTSSLLADYINTFSKLYSEGNKHQTTSTPENLTQLALKKIMDLLFYSTSSGHQRLWFSLLEKTHQ</sequence>
<dbReference type="STRING" id="454136.NIES2119_06460"/>
<dbReference type="OrthoDB" id="484027at2"/>
<dbReference type="InterPro" id="IPR021399">
    <property type="entry name" value="DUF3038"/>
</dbReference>
<protein>
    <recommendedName>
        <fullName evidence="3">DUF3038 domain-containing protein</fullName>
    </recommendedName>
</protein>
<evidence type="ECO:0000313" key="2">
    <source>
        <dbReference type="Proteomes" id="UP000185860"/>
    </source>
</evidence>
<evidence type="ECO:0008006" key="3">
    <source>
        <dbReference type="Google" id="ProtNLM"/>
    </source>
</evidence>
<evidence type="ECO:0000313" key="1">
    <source>
        <dbReference type="EMBL" id="OKH39378.1"/>
    </source>
</evidence>
<dbReference type="Proteomes" id="UP000185860">
    <property type="component" value="Unassembled WGS sequence"/>
</dbReference>
<name>A0A1U7IPU7_9CYAN</name>
<proteinExistence type="predicted"/>
<dbReference type="AlphaFoldDB" id="A0A1U7IPU7"/>
<dbReference type="EMBL" id="MRCE01000005">
    <property type="protein sequence ID" value="OKH39378.1"/>
    <property type="molecule type" value="Genomic_DNA"/>
</dbReference>
<gene>
    <name evidence="1" type="ORF">NIES2119_06460</name>
</gene>
<dbReference type="RefSeq" id="WP_073592633.1">
    <property type="nucleotide sequence ID" value="NZ_MRCE01000005.1"/>
</dbReference>
<reference evidence="1 2" key="1">
    <citation type="submission" date="2016-11" db="EMBL/GenBank/DDBJ databases">
        <title>Draft Genome Sequences of Nine Cyanobacterial Strains from Diverse Habitats.</title>
        <authorList>
            <person name="Zhu T."/>
            <person name="Hou S."/>
            <person name="Lu X."/>
            <person name="Hess W.R."/>
        </authorList>
    </citation>
    <scope>NUCLEOTIDE SEQUENCE [LARGE SCALE GENOMIC DNA]</scope>
    <source>
        <strain evidence="1 2">IAM M-71</strain>
    </source>
</reference>
<comment type="caution">
    <text evidence="1">The sequence shown here is derived from an EMBL/GenBank/DDBJ whole genome shotgun (WGS) entry which is preliminary data.</text>
</comment>
<dbReference type="Pfam" id="PF11237">
    <property type="entry name" value="DUF3038"/>
    <property type="match status" value="1"/>
</dbReference>
<organism evidence="1 2">
    <name type="scientific">[Phormidium ambiguum] IAM M-71</name>
    <dbReference type="NCBI Taxonomy" id="454136"/>
    <lineage>
        <taxon>Bacteria</taxon>
        <taxon>Bacillati</taxon>
        <taxon>Cyanobacteriota</taxon>
        <taxon>Cyanophyceae</taxon>
        <taxon>Oscillatoriophycideae</taxon>
        <taxon>Aerosakkonematales</taxon>
        <taxon>Aerosakkonemataceae</taxon>
        <taxon>Floridanema</taxon>
    </lineage>
</organism>
<accession>A0A1U7IPU7</accession>